<proteinExistence type="predicted"/>
<sequence length="184" mass="20329">MVELCLGCPNLDASEVRLRNMAERESDSREEQHQVNHGGEAHPNQEERENGEPPGPALPLPMQNIVANPHAPNAMAPDEQQAAQRQLQTTQAEALSTALRSLAQREGAPRRSNRILPAFSASEEDEVDDWIHAVNAEARAGAWNDEVKLDMAKAALRGAAARWRPNGDVENEWETWSRALAEAF</sequence>
<evidence type="ECO:0000313" key="3">
    <source>
        <dbReference type="Proteomes" id="UP001234178"/>
    </source>
</evidence>
<protein>
    <submittedName>
        <fullName evidence="2">Uncharacterized protein</fullName>
    </submittedName>
</protein>
<feature type="region of interest" description="Disordered" evidence="1">
    <location>
        <begin position="19"/>
        <end position="92"/>
    </location>
</feature>
<evidence type="ECO:0000256" key="1">
    <source>
        <dbReference type="SAM" id="MobiDB-lite"/>
    </source>
</evidence>
<name>A0ABQ9Z9D8_9CRUS</name>
<reference evidence="2 3" key="1">
    <citation type="journal article" date="2023" name="Nucleic Acids Res.">
        <title>The hologenome of Daphnia magna reveals possible DNA methylation and microbiome-mediated evolution of the host genome.</title>
        <authorList>
            <person name="Chaturvedi A."/>
            <person name="Li X."/>
            <person name="Dhandapani V."/>
            <person name="Marshall H."/>
            <person name="Kissane S."/>
            <person name="Cuenca-Cambronero M."/>
            <person name="Asole G."/>
            <person name="Calvet F."/>
            <person name="Ruiz-Romero M."/>
            <person name="Marangio P."/>
            <person name="Guigo R."/>
            <person name="Rago D."/>
            <person name="Mirbahai L."/>
            <person name="Eastwood N."/>
            <person name="Colbourne J.K."/>
            <person name="Zhou J."/>
            <person name="Mallon E."/>
            <person name="Orsini L."/>
        </authorList>
    </citation>
    <scope>NUCLEOTIDE SEQUENCE [LARGE SCALE GENOMIC DNA]</scope>
    <source>
        <strain evidence="2">LRV0_1</strain>
    </source>
</reference>
<dbReference type="EMBL" id="JAOYFB010000003">
    <property type="protein sequence ID" value="KAK4009524.1"/>
    <property type="molecule type" value="Genomic_DNA"/>
</dbReference>
<dbReference type="Proteomes" id="UP001234178">
    <property type="component" value="Unassembled WGS sequence"/>
</dbReference>
<comment type="caution">
    <text evidence="2">The sequence shown here is derived from an EMBL/GenBank/DDBJ whole genome shotgun (WGS) entry which is preliminary data.</text>
</comment>
<gene>
    <name evidence="2" type="ORF">OUZ56_018651</name>
</gene>
<evidence type="ECO:0000313" key="2">
    <source>
        <dbReference type="EMBL" id="KAK4009524.1"/>
    </source>
</evidence>
<organism evidence="2 3">
    <name type="scientific">Daphnia magna</name>
    <dbReference type="NCBI Taxonomy" id="35525"/>
    <lineage>
        <taxon>Eukaryota</taxon>
        <taxon>Metazoa</taxon>
        <taxon>Ecdysozoa</taxon>
        <taxon>Arthropoda</taxon>
        <taxon>Crustacea</taxon>
        <taxon>Branchiopoda</taxon>
        <taxon>Diplostraca</taxon>
        <taxon>Cladocera</taxon>
        <taxon>Anomopoda</taxon>
        <taxon>Daphniidae</taxon>
        <taxon>Daphnia</taxon>
    </lineage>
</organism>
<feature type="compositionally biased region" description="Low complexity" evidence="1">
    <location>
        <begin position="79"/>
        <end position="92"/>
    </location>
</feature>
<feature type="compositionally biased region" description="Basic and acidic residues" evidence="1">
    <location>
        <begin position="19"/>
        <end position="51"/>
    </location>
</feature>
<accession>A0ABQ9Z9D8</accession>
<keyword evidence="3" id="KW-1185">Reference proteome</keyword>